<reference evidence="7 8" key="1">
    <citation type="submission" date="2024-04" db="EMBL/GenBank/DDBJ databases">
        <title>Novel species of the genus Ideonella isolated from streams.</title>
        <authorList>
            <person name="Lu H."/>
        </authorList>
    </citation>
    <scope>NUCLEOTIDE SEQUENCE [LARGE SCALE GENOMIC DNA]</scope>
    <source>
        <strain evidence="7 8">BYS139W</strain>
    </source>
</reference>
<feature type="region of interest" description="Disordered" evidence="5">
    <location>
        <begin position="308"/>
        <end position="348"/>
    </location>
</feature>
<evidence type="ECO:0000256" key="5">
    <source>
        <dbReference type="SAM" id="MobiDB-lite"/>
    </source>
</evidence>
<organism evidence="7 8">
    <name type="scientific">Pseudaquabacterium rugosum</name>
    <dbReference type="NCBI Taxonomy" id="2984194"/>
    <lineage>
        <taxon>Bacteria</taxon>
        <taxon>Pseudomonadati</taxon>
        <taxon>Pseudomonadota</taxon>
        <taxon>Betaproteobacteria</taxon>
        <taxon>Burkholderiales</taxon>
        <taxon>Sphaerotilaceae</taxon>
        <taxon>Pseudaquabacterium</taxon>
    </lineage>
</organism>
<name>A0ABU9BAR1_9BURK</name>
<dbReference type="CDD" id="cd08413">
    <property type="entry name" value="PBP2_CysB_like"/>
    <property type="match status" value="1"/>
</dbReference>
<dbReference type="InterPro" id="IPR037423">
    <property type="entry name" value="CysB_PBP2"/>
</dbReference>
<sequence length="348" mass="37814">MNLQQLRYVQEAVRRDLNLTETAKALHTSQPGVSKAILELEEELGIDIFARHGKRLRRVTEPGALVLRAVDIILREVGNLRRIGEDYGKQDAGRLSIATTHSQARYFLPQPVAQLRRLFPKVQVVLHQGTPADVARMLAEDVADIGVATEMLGEAEGLVSLPCHSWQHVLVMPAEHRLAAVERPTLAQLAAEPLVTYHPTFTGRSRLDDAFARARLQPDIALEAIDADVIKTYVRLGMGVGIVSELAVRDDPPADGLVWRPAGHLFGHNTSRVAFKRGAYLRHYVYAFAALLDAERLSRPMIERAMADRPDPAPAASPSSSASSAASGALAAPPLEHASGRGGADDAL</sequence>
<evidence type="ECO:0000256" key="2">
    <source>
        <dbReference type="ARBA" id="ARBA00023015"/>
    </source>
</evidence>
<evidence type="ECO:0000259" key="6">
    <source>
        <dbReference type="PROSITE" id="PS50931"/>
    </source>
</evidence>
<dbReference type="Pfam" id="PF03466">
    <property type="entry name" value="LysR_substrate"/>
    <property type="match status" value="1"/>
</dbReference>
<dbReference type="PANTHER" id="PTHR30126">
    <property type="entry name" value="HTH-TYPE TRANSCRIPTIONAL REGULATOR"/>
    <property type="match status" value="1"/>
</dbReference>
<keyword evidence="3" id="KW-0238">DNA-binding</keyword>
<dbReference type="SUPFAM" id="SSF46785">
    <property type="entry name" value="Winged helix' DNA-binding domain"/>
    <property type="match status" value="1"/>
</dbReference>
<keyword evidence="4" id="KW-0804">Transcription</keyword>
<dbReference type="PRINTS" id="PR00039">
    <property type="entry name" value="HTHLYSR"/>
</dbReference>
<evidence type="ECO:0000313" key="7">
    <source>
        <dbReference type="EMBL" id="MEK8026115.1"/>
    </source>
</evidence>
<dbReference type="Proteomes" id="UP001368500">
    <property type="component" value="Unassembled WGS sequence"/>
</dbReference>
<dbReference type="PANTHER" id="PTHR30126:SF6">
    <property type="entry name" value="HTH-TYPE TRANSCRIPTIONAL REGULATOR CYSB-RELATED"/>
    <property type="match status" value="1"/>
</dbReference>
<dbReference type="NCBIfam" id="NF009327">
    <property type="entry name" value="PRK12684.1"/>
    <property type="match status" value="1"/>
</dbReference>
<dbReference type="SUPFAM" id="SSF53850">
    <property type="entry name" value="Periplasmic binding protein-like II"/>
    <property type="match status" value="1"/>
</dbReference>
<evidence type="ECO:0000256" key="3">
    <source>
        <dbReference type="ARBA" id="ARBA00023125"/>
    </source>
</evidence>
<comment type="caution">
    <text evidence="7">The sequence shown here is derived from an EMBL/GenBank/DDBJ whole genome shotgun (WGS) entry which is preliminary data.</text>
</comment>
<feature type="domain" description="HTH lysR-type" evidence="6">
    <location>
        <begin position="1"/>
        <end position="59"/>
    </location>
</feature>
<dbReference type="Gene3D" id="3.40.190.10">
    <property type="entry name" value="Periplasmic binding protein-like II"/>
    <property type="match status" value="2"/>
</dbReference>
<dbReference type="PROSITE" id="PS50931">
    <property type="entry name" value="HTH_LYSR"/>
    <property type="match status" value="1"/>
</dbReference>
<evidence type="ECO:0000256" key="4">
    <source>
        <dbReference type="ARBA" id="ARBA00023163"/>
    </source>
</evidence>
<dbReference type="RefSeq" id="WP_341373900.1">
    <property type="nucleotide sequence ID" value="NZ_JBBUTF010000007.1"/>
</dbReference>
<gene>
    <name evidence="7" type="ORF">AACH11_09110</name>
</gene>
<keyword evidence="8" id="KW-1185">Reference proteome</keyword>
<dbReference type="InterPro" id="IPR000847">
    <property type="entry name" value="LysR_HTH_N"/>
</dbReference>
<accession>A0ABU9BAR1</accession>
<dbReference type="InterPro" id="IPR036390">
    <property type="entry name" value="WH_DNA-bd_sf"/>
</dbReference>
<evidence type="ECO:0000256" key="1">
    <source>
        <dbReference type="ARBA" id="ARBA00009437"/>
    </source>
</evidence>
<comment type="similarity">
    <text evidence="1">Belongs to the LysR transcriptional regulatory family.</text>
</comment>
<dbReference type="EMBL" id="JBBUTF010000007">
    <property type="protein sequence ID" value="MEK8026115.1"/>
    <property type="molecule type" value="Genomic_DNA"/>
</dbReference>
<dbReference type="InterPro" id="IPR036388">
    <property type="entry name" value="WH-like_DNA-bd_sf"/>
</dbReference>
<dbReference type="InterPro" id="IPR005119">
    <property type="entry name" value="LysR_subst-bd"/>
</dbReference>
<keyword evidence="2" id="KW-0805">Transcription regulation</keyword>
<proteinExistence type="inferred from homology"/>
<feature type="compositionally biased region" description="Low complexity" evidence="5">
    <location>
        <begin position="314"/>
        <end position="334"/>
    </location>
</feature>
<dbReference type="Gene3D" id="1.10.10.10">
    <property type="entry name" value="Winged helix-like DNA-binding domain superfamily/Winged helix DNA-binding domain"/>
    <property type="match status" value="1"/>
</dbReference>
<protein>
    <submittedName>
        <fullName evidence="7">CysB family HTH-type transcriptional regulator</fullName>
    </submittedName>
</protein>
<dbReference type="Pfam" id="PF00126">
    <property type="entry name" value="HTH_1"/>
    <property type="match status" value="1"/>
</dbReference>
<evidence type="ECO:0000313" key="8">
    <source>
        <dbReference type="Proteomes" id="UP001368500"/>
    </source>
</evidence>